<accession>A0A0M0K5N3</accession>
<sequence length="91" mass="10061">MAPKANRVPRLWVTRTPPRRDDETTLPRMTGDAGLLTSTTTSELESAAATQAYTPLKATPTASAPPRKRTSRSQRRHEPHREGTTRPRCPG</sequence>
<feature type="compositionally biased region" description="Basic residues" evidence="1">
    <location>
        <begin position="66"/>
        <end position="78"/>
    </location>
</feature>
<evidence type="ECO:0000313" key="2">
    <source>
        <dbReference type="EMBL" id="KOO34114.1"/>
    </source>
</evidence>
<protein>
    <submittedName>
        <fullName evidence="2">Uncharacterized protein</fullName>
    </submittedName>
</protein>
<keyword evidence="3" id="KW-1185">Reference proteome</keyword>
<evidence type="ECO:0000256" key="1">
    <source>
        <dbReference type="SAM" id="MobiDB-lite"/>
    </source>
</evidence>
<organism evidence="2 3">
    <name type="scientific">Chrysochromulina tobinii</name>
    <dbReference type="NCBI Taxonomy" id="1460289"/>
    <lineage>
        <taxon>Eukaryota</taxon>
        <taxon>Haptista</taxon>
        <taxon>Haptophyta</taxon>
        <taxon>Prymnesiophyceae</taxon>
        <taxon>Prymnesiales</taxon>
        <taxon>Chrysochromulinaceae</taxon>
        <taxon>Chrysochromulina</taxon>
    </lineage>
</organism>
<feature type="region of interest" description="Disordered" evidence="1">
    <location>
        <begin position="1"/>
        <end position="91"/>
    </location>
</feature>
<feature type="compositionally biased region" description="Low complexity" evidence="1">
    <location>
        <begin position="35"/>
        <end position="50"/>
    </location>
</feature>
<evidence type="ECO:0000313" key="3">
    <source>
        <dbReference type="Proteomes" id="UP000037460"/>
    </source>
</evidence>
<comment type="caution">
    <text evidence="2">The sequence shown here is derived from an EMBL/GenBank/DDBJ whole genome shotgun (WGS) entry which is preliminary data.</text>
</comment>
<gene>
    <name evidence="2" type="ORF">Ctob_015799</name>
</gene>
<proteinExistence type="predicted"/>
<reference evidence="3" key="1">
    <citation type="journal article" date="2015" name="PLoS Genet.">
        <title>Genome Sequence and Transcriptome Analyses of Chrysochromulina tobin: Metabolic Tools for Enhanced Algal Fitness in the Prominent Order Prymnesiales (Haptophyceae).</title>
        <authorList>
            <person name="Hovde B.T."/>
            <person name="Deodato C.R."/>
            <person name="Hunsperger H.M."/>
            <person name="Ryken S.A."/>
            <person name="Yost W."/>
            <person name="Jha R.K."/>
            <person name="Patterson J."/>
            <person name="Monnat R.J. Jr."/>
            <person name="Barlow S.B."/>
            <person name="Starkenburg S.R."/>
            <person name="Cattolico R.A."/>
        </authorList>
    </citation>
    <scope>NUCLEOTIDE SEQUENCE</scope>
    <source>
        <strain evidence="3">CCMP291</strain>
    </source>
</reference>
<dbReference type="Proteomes" id="UP000037460">
    <property type="component" value="Unassembled WGS sequence"/>
</dbReference>
<name>A0A0M0K5N3_9EUKA</name>
<dbReference type="AlphaFoldDB" id="A0A0M0K5N3"/>
<dbReference type="EMBL" id="JWZX01001325">
    <property type="protein sequence ID" value="KOO34114.1"/>
    <property type="molecule type" value="Genomic_DNA"/>
</dbReference>